<dbReference type="Pfam" id="PF04755">
    <property type="entry name" value="PAP_fibrillin"/>
    <property type="match status" value="1"/>
</dbReference>
<reference evidence="4" key="1">
    <citation type="submission" date="2021-01" db="EMBL/GenBank/DDBJ databases">
        <authorList>
            <person name="Corre E."/>
            <person name="Pelletier E."/>
            <person name="Niang G."/>
            <person name="Scheremetjew M."/>
            <person name="Finn R."/>
            <person name="Kale V."/>
            <person name="Holt S."/>
            <person name="Cochrane G."/>
            <person name="Meng A."/>
            <person name="Brown T."/>
            <person name="Cohen L."/>
        </authorList>
    </citation>
    <scope>NUCLEOTIDE SEQUENCE</scope>
    <source>
        <strain evidence="4">SAG 11-49</strain>
    </source>
</reference>
<name>A0A7S0WSZ6_9CHLO</name>
<keyword evidence="2" id="KW-0934">Plastid</keyword>
<gene>
    <name evidence="4" type="ORF">CLEI1391_LOCUS10780</name>
</gene>
<sequence length="256" mass="27882">MQTRLSTRPRVSQCAGLQGRVQRRVVRANVSSVAVDSDLKKVLLRHVAGIDRGQVATESQKQEIEMVISQLEASQAPMSEQLEVQEALQGKWQLVYTSVEAFRSSPFFWAFQEGLVGSEELASAIFKFTDAIPGATVGQAFQTFDFNTGECVSEVDLEVFPGAKGCVVTTSTVRCSTPPTCLVLTVENTRVARSNLLPFLLDSVVVPVKDVVEAVRGRGKTAVSADMTFLDGELRVARTRPDGAIFVYRKVAAPLL</sequence>
<organism evidence="4">
    <name type="scientific">Chlamydomonas leiostraca</name>
    <dbReference type="NCBI Taxonomy" id="1034604"/>
    <lineage>
        <taxon>Eukaryota</taxon>
        <taxon>Viridiplantae</taxon>
        <taxon>Chlorophyta</taxon>
        <taxon>core chlorophytes</taxon>
        <taxon>Chlorophyceae</taxon>
        <taxon>CS clade</taxon>
        <taxon>Chlamydomonadales</taxon>
        <taxon>Chlamydomonadaceae</taxon>
        <taxon>Chlamydomonas</taxon>
    </lineage>
</organism>
<accession>A0A7S0WSZ6</accession>
<dbReference type="PANTHER" id="PTHR31906">
    <property type="entry name" value="PLASTID-LIPID-ASSOCIATED PROTEIN 4, CHLOROPLASTIC-RELATED"/>
    <property type="match status" value="1"/>
</dbReference>
<dbReference type="InterPro" id="IPR039633">
    <property type="entry name" value="PAP"/>
</dbReference>
<feature type="domain" description="Plastid lipid-associated protein/fibrillin conserved" evidence="3">
    <location>
        <begin position="38"/>
        <end position="247"/>
    </location>
</feature>
<dbReference type="GO" id="GO:0009536">
    <property type="term" value="C:plastid"/>
    <property type="evidence" value="ECO:0007669"/>
    <property type="project" value="UniProtKB-SubCell"/>
</dbReference>
<dbReference type="EMBL" id="HBFB01019197">
    <property type="protein sequence ID" value="CAD8682610.1"/>
    <property type="molecule type" value="Transcribed_RNA"/>
</dbReference>
<dbReference type="InterPro" id="IPR006843">
    <property type="entry name" value="PAP/fibrillin_dom"/>
</dbReference>
<dbReference type="AlphaFoldDB" id="A0A7S0WSZ6"/>
<protein>
    <recommendedName>
        <fullName evidence="3">Plastid lipid-associated protein/fibrillin conserved domain-containing protein</fullName>
    </recommendedName>
</protein>
<comment type="subcellular location">
    <subcellularLocation>
        <location evidence="1">Plastid</location>
    </subcellularLocation>
</comment>
<evidence type="ECO:0000256" key="1">
    <source>
        <dbReference type="ARBA" id="ARBA00004474"/>
    </source>
</evidence>
<evidence type="ECO:0000256" key="2">
    <source>
        <dbReference type="ARBA" id="ARBA00022640"/>
    </source>
</evidence>
<proteinExistence type="predicted"/>
<evidence type="ECO:0000313" key="4">
    <source>
        <dbReference type="EMBL" id="CAD8682610.1"/>
    </source>
</evidence>
<evidence type="ECO:0000259" key="3">
    <source>
        <dbReference type="Pfam" id="PF04755"/>
    </source>
</evidence>